<proteinExistence type="predicted"/>
<evidence type="ECO:0000313" key="4">
    <source>
        <dbReference type="Proteomes" id="UP001165136"/>
    </source>
</evidence>
<accession>A0A9W6QT67</accession>
<evidence type="ECO:0000256" key="1">
    <source>
        <dbReference type="SAM" id="MobiDB-lite"/>
    </source>
</evidence>
<dbReference type="AlphaFoldDB" id="A0A9W6QT67"/>
<sequence>MAEQRPGEQPDEPGREVARAQPSQPELDAEQLRQFRQFQQFQDFLRFSEAQGQDGKHEQPATGGQLVPGQGAPPAPPPGGSLQVAAPPHLPAPRPKIRAPRWAKRLAGKLLSALLFFLVLAIAGKLAYDHFFPSNDDNRPASETGGGTYHANKILSTQPYEAVRTVYDAIAQKDPNPEDMVARACGRFREDIQQKFAVDLGFADCHAAVLALHEQVTNVNSYAESIPSYRSGQPTDSVRIDSCSFSISGGPALGVFTVTKVEKSQWLITGHEPGPPTCAGTSAKTVPTTP</sequence>
<keyword evidence="2" id="KW-1133">Transmembrane helix</keyword>
<organism evidence="3 4">
    <name type="scientific">Amycolatopsis taiwanensis</name>
    <dbReference type="NCBI Taxonomy" id="342230"/>
    <lineage>
        <taxon>Bacteria</taxon>
        <taxon>Bacillati</taxon>
        <taxon>Actinomycetota</taxon>
        <taxon>Actinomycetes</taxon>
        <taxon>Pseudonocardiales</taxon>
        <taxon>Pseudonocardiaceae</taxon>
        <taxon>Amycolatopsis</taxon>
    </lineage>
</organism>
<feature type="compositionally biased region" description="Basic and acidic residues" evidence="1">
    <location>
        <begin position="1"/>
        <end position="18"/>
    </location>
</feature>
<feature type="region of interest" description="Disordered" evidence="1">
    <location>
        <begin position="269"/>
        <end position="290"/>
    </location>
</feature>
<reference evidence="3" key="1">
    <citation type="submission" date="2023-03" db="EMBL/GenBank/DDBJ databases">
        <title>Amycolatopsis taiwanensis NBRC 103393.</title>
        <authorList>
            <person name="Ichikawa N."/>
            <person name="Sato H."/>
            <person name="Tonouchi N."/>
        </authorList>
    </citation>
    <scope>NUCLEOTIDE SEQUENCE</scope>
    <source>
        <strain evidence="3">NBRC 103393</strain>
    </source>
</reference>
<evidence type="ECO:0000256" key="2">
    <source>
        <dbReference type="SAM" id="Phobius"/>
    </source>
</evidence>
<dbReference type="Proteomes" id="UP001165136">
    <property type="component" value="Unassembled WGS sequence"/>
</dbReference>
<keyword evidence="4" id="KW-1185">Reference proteome</keyword>
<comment type="caution">
    <text evidence="3">The sequence shown here is derived from an EMBL/GenBank/DDBJ whole genome shotgun (WGS) entry which is preliminary data.</text>
</comment>
<feature type="transmembrane region" description="Helical" evidence="2">
    <location>
        <begin position="106"/>
        <end position="128"/>
    </location>
</feature>
<feature type="compositionally biased region" description="Polar residues" evidence="1">
    <location>
        <begin position="279"/>
        <end position="290"/>
    </location>
</feature>
<dbReference type="EMBL" id="BSTI01000001">
    <property type="protein sequence ID" value="GLY63581.1"/>
    <property type="molecule type" value="Genomic_DNA"/>
</dbReference>
<evidence type="ECO:0000313" key="3">
    <source>
        <dbReference type="EMBL" id="GLY63581.1"/>
    </source>
</evidence>
<gene>
    <name evidence="3" type="ORF">Atai01_02000</name>
</gene>
<dbReference type="RefSeq" id="WP_285485528.1">
    <property type="nucleotide sequence ID" value="NZ_BSTI01000001.1"/>
</dbReference>
<name>A0A9W6QT67_9PSEU</name>
<protein>
    <submittedName>
        <fullName evidence="3">Uncharacterized protein</fullName>
    </submittedName>
</protein>
<feature type="region of interest" description="Disordered" evidence="1">
    <location>
        <begin position="1"/>
        <end position="27"/>
    </location>
</feature>
<keyword evidence="2" id="KW-0812">Transmembrane</keyword>
<feature type="region of interest" description="Disordered" evidence="1">
    <location>
        <begin position="46"/>
        <end position="96"/>
    </location>
</feature>
<keyword evidence="2" id="KW-0472">Membrane</keyword>